<evidence type="ECO:0000256" key="1">
    <source>
        <dbReference type="ARBA" id="ARBA00009437"/>
    </source>
</evidence>
<evidence type="ECO:0000313" key="7">
    <source>
        <dbReference type="Proteomes" id="UP000219439"/>
    </source>
</evidence>
<keyword evidence="2" id="KW-0805">Transcription regulation</keyword>
<dbReference type="FunFam" id="1.10.10.10:FF:000001">
    <property type="entry name" value="LysR family transcriptional regulator"/>
    <property type="match status" value="1"/>
</dbReference>
<dbReference type="InterPro" id="IPR000847">
    <property type="entry name" value="LysR_HTH_N"/>
</dbReference>
<dbReference type="SUPFAM" id="SSF46785">
    <property type="entry name" value="Winged helix' DNA-binding domain"/>
    <property type="match status" value="1"/>
</dbReference>
<dbReference type="Gene3D" id="1.10.10.10">
    <property type="entry name" value="Winged helix-like DNA-binding domain superfamily/Winged helix DNA-binding domain"/>
    <property type="match status" value="1"/>
</dbReference>
<keyword evidence="3 6" id="KW-0238">DNA-binding</keyword>
<keyword evidence="4" id="KW-0804">Transcription</keyword>
<dbReference type="OrthoDB" id="9791253at2"/>
<gene>
    <name evidence="6" type="ORF">SAMN06265368_4249</name>
</gene>
<dbReference type="PROSITE" id="PS50931">
    <property type="entry name" value="HTH_LYSR"/>
    <property type="match status" value="1"/>
</dbReference>
<dbReference type="Pfam" id="PF03466">
    <property type="entry name" value="LysR_substrate"/>
    <property type="match status" value="1"/>
</dbReference>
<proteinExistence type="inferred from homology"/>
<dbReference type="EMBL" id="OBEL01000007">
    <property type="protein sequence ID" value="SNZ21132.1"/>
    <property type="molecule type" value="Genomic_DNA"/>
</dbReference>
<dbReference type="GO" id="GO:0003700">
    <property type="term" value="F:DNA-binding transcription factor activity"/>
    <property type="evidence" value="ECO:0007669"/>
    <property type="project" value="InterPro"/>
</dbReference>
<dbReference type="Gene3D" id="3.40.190.10">
    <property type="entry name" value="Periplasmic binding protein-like II"/>
    <property type="match status" value="2"/>
</dbReference>
<reference evidence="6 7" key="1">
    <citation type="submission" date="2017-09" db="EMBL/GenBank/DDBJ databases">
        <authorList>
            <person name="Ehlers B."/>
            <person name="Leendertz F.H."/>
        </authorList>
    </citation>
    <scope>NUCLEOTIDE SEQUENCE [LARGE SCALE GENOMIC DNA]</scope>
    <source>
        <strain evidence="6 7">DSM 18289</strain>
    </source>
</reference>
<dbReference type="PANTHER" id="PTHR30126:SF40">
    <property type="entry name" value="HTH-TYPE TRANSCRIPTIONAL REGULATOR GLTR"/>
    <property type="match status" value="1"/>
</dbReference>
<dbReference type="Proteomes" id="UP000219439">
    <property type="component" value="Unassembled WGS sequence"/>
</dbReference>
<evidence type="ECO:0000256" key="2">
    <source>
        <dbReference type="ARBA" id="ARBA00023015"/>
    </source>
</evidence>
<evidence type="ECO:0000256" key="4">
    <source>
        <dbReference type="ARBA" id="ARBA00023163"/>
    </source>
</evidence>
<keyword evidence="7" id="KW-1185">Reference proteome</keyword>
<dbReference type="CDD" id="cd05466">
    <property type="entry name" value="PBP2_LTTR_substrate"/>
    <property type="match status" value="1"/>
</dbReference>
<evidence type="ECO:0000313" key="6">
    <source>
        <dbReference type="EMBL" id="SNZ21132.1"/>
    </source>
</evidence>
<dbReference type="AlphaFoldDB" id="A0A285PHC3"/>
<dbReference type="SUPFAM" id="SSF53850">
    <property type="entry name" value="Periplasmic binding protein-like II"/>
    <property type="match status" value="1"/>
</dbReference>
<dbReference type="RefSeq" id="WP_097155705.1">
    <property type="nucleotide sequence ID" value="NZ_OBEL01000007.1"/>
</dbReference>
<comment type="similarity">
    <text evidence="1">Belongs to the LysR transcriptional regulatory family.</text>
</comment>
<dbReference type="Pfam" id="PF00126">
    <property type="entry name" value="HTH_1"/>
    <property type="match status" value="1"/>
</dbReference>
<sequence>MARFSNINSILAFVTVAREGSVSRAAELLNLTQPAISHQIKRLSEETGLDLFVRTAKGLQITADGSALLSEAEKVLSAMNDFVRVASTRQENITGSLKIGTIVDPEFIRLGQLLKLLSIEYPYIETELSHGVSGEILTWLASKQIDAGFYLSCPDEDFSPSNDGAEAVHFIKLADFNYNVIAPAGWQKRIEDADWPKLAALPWIGTPGVSLHNRLLRRIFAEHDCKQNIVALVDQEASMLEMVRSGVGLSLCRASMALHEKQSFGLAVARNISIPACLGLVVLEQNKDDKSVVALLELIKRIWEER</sequence>
<accession>A0A285PHC3</accession>
<dbReference type="GO" id="GO:0000976">
    <property type="term" value="F:transcription cis-regulatory region binding"/>
    <property type="evidence" value="ECO:0007669"/>
    <property type="project" value="TreeGrafter"/>
</dbReference>
<name>A0A285PHC3_9HYPH</name>
<dbReference type="PRINTS" id="PR00039">
    <property type="entry name" value="HTHLYSR"/>
</dbReference>
<dbReference type="InterPro" id="IPR005119">
    <property type="entry name" value="LysR_subst-bd"/>
</dbReference>
<evidence type="ECO:0000259" key="5">
    <source>
        <dbReference type="PROSITE" id="PS50931"/>
    </source>
</evidence>
<dbReference type="PANTHER" id="PTHR30126">
    <property type="entry name" value="HTH-TYPE TRANSCRIPTIONAL REGULATOR"/>
    <property type="match status" value="1"/>
</dbReference>
<feature type="domain" description="HTH lysR-type" evidence="5">
    <location>
        <begin position="1"/>
        <end position="62"/>
    </location>
</feature>
<evidence type="ECO:0000256" key="3">
    <source>
        <dbReference type="ARBA" id="ARBA00023125"/>
    </source>
</evidence>
<organism evidence="6 7">
    <name type="scientific">Cohaesibacter gelatinilyticus</name>
    <dbReference type="NCBI Taxonomy" id="372072"/>
    <lineage>
        <taxon>Bacteria</taxon>
        <taxon>Pseudomonadati</taxon>
        <taxon>Pseudomonadota</taxon>
        <taxon>Alphaproteobacteria</taxon>
        <taxon>Hyphomicrobiales</taxon>
        <taxon>Cohaesibacteraceae</taxon>
    </lineage>
</organism>
<dbReference type="InterPro" id="IPR036388">
    <property type="entry name" value="WH-like_DNA-bd_sf"/>
</dbReference>
<protein>
    <submittedName>
        <fullName evidence="6">DNA-binding transcriptional regulator, LysR family</fullName>
    </submittedName>
</protein>
<dbReference type="InterPro" id="IPR036390">
    <property type="entry name" value="WH_DNA-bd_sf"/>
</dbReference>